<dbReference type="GO" id="GO:0000160">
    <property type="term" value="P:phosphorelay signal transduction system"/>
    <property type="evidence" value="ECO:0007669"/>
    <property type="project" value="InterPro"/>
</dbReference>
<dbReference type="InterPro" id="IPR027417">
    <property type="entry name" value="P-loop_NTPase"/>
</dbReference>
<evidence type="ECO:0000256" key="3">
    <source>
        <dbReference type="ARBA" id="ARBA00023015"/>
    </source>
</evidence>
<dbReference type="PROSITE" id="PS00675">
    <property type="entry name" value="SIGMA54_INTERACT_1"/>
    <property type="match status" value="1"/>
</dbReference>
<evidence type="ECO:0000259" key="8">
    <source>
        <dbReference type="PROSITE" id="PS50110"/>
    </source>
</evidence>
<evidence type="ECO:0000256" key="1">
    <source>
        <dbReference type="ARBA" id="ARBA00022741"/>
    </source>
</evidence>
<dbReference type="Gene3D" id="1.10.10.60">
    <property type="entry name" value="Homeodomain-like"/>
    <property type="match status" value="1"/>
</dbReference>
<dbReference type="PROSITE" id="PS50045">
    <property type="entry name" value="SIGMA54_INTERACT_4"/>
    <property type="match status" value="1"/>
</dbReference>
<accession>A0A5B9WD33</accession>
<keyword evidence="4" id="KW-0238">DNA-binding</keyword>
<dbReference type="Gene3D" id="3.40.50.300">
    <property type="entry name" value="P-loop containing nucleotide triphosphate hydrolases"/>
    <property type="match status" value="1"/>
</dbReference>
<dbReference type="InterPro" id="IPR002197">
    <property type="entry name" value="HTH_Fis"/>
</dbReference>
<sequence length="479" mass="52525">MIEKSRQGGLRILFADDEAHLRDLMQMELPRLGHEVVVCPDGAAALKALERGSFDAALLDIRMPGITGIEVLNQVKQVSPDTQVIILTGHATVDTAVQALRLGAFDYLTKPCKWAELEVLLQRIVERRDLTNKTAALETRLKIAEGTPLLIGDTPSMQQVHRLIDTIAPTEATVMILGDTGTGKELVARNLHDKSDRASRTFIPVNCGALPENLVESELFGHRKGAFTGAEANRKGLFEVANGGTLFLDEVGELDKSVQVKLLRFLESGEIRRVGENEPFRVDVRVLCATNRDLREMVKNDQFREDLFFRLNTFEIILPPLRERRADLPALCRHLLKRYTARRGGGEIAISPEALEILAAHDWPGNIRELANAIERAAILAGAGPIRPEHLPTQLPARGARASQPAAAHAAIGSPHFAIPEGSPTLRDVEMSYIQAVLEKHNGNKVAAHKELGISLKTLYNKINQLQQTGAAGGRPEPA</sequence>
<evidence type="ECO:0000259" key="7">
    <source>
        <dbReference type="PROSITE" id="PS50045"/>
    </source>
</evidence>
<dbReference type="InterPro" id="IPR003593">
    <property type="entry name" value="AAA+_ATPase"/>
</dbReference>
<organism evidence="9 10">
    <name type="scientific">Aquisphaera giovannonii</name>
    <dbReference type="NCBI Taxonomy" id="406548"/>
    <lineage>
        <taxon>Bacteria</taxon>
        <taxon>Pseudomonadati</taxon>
        <taxon>Planctomycetota</taxon>
        <taxon>Planctomycetia</taxon>
        <taxon>Isosphaerales</taxon>
        <taxon>Isosphaeraceae</taxon>
        <taxon>Aquisphaera</taxon>
    </lineage>
</organism>
<dbReference type="InterPro" id="IPR025943">
    <property type="entry name" value="Sigma_54_int_dom_ATP-bd_2"/>
</dbReference>
<dbReference type="SUPFAM" id="SSF46689">
    <property type="entry name" value="Homeodomain-like"/>
    <property type="match status" value="1"/>
</dbReference>
<proteinExistence type="predicted"/>
<keyword evidence="2" id="KW-0067">ATP-binding</keyword>
<dbReference type="GO" id="GO:0006355">
    <property type="term" value="P:regulation of DNA-templated transcription"/>
    <property type="evidence" value="ECO:0007669"/>
    <property type="project" value="InterPro"/>
</dbReference>
<feature type="domain" description="Response regulatory" evidence="8">
    <location>
        <begin position="11"/>
        <end position="125"/>
    </location>
</feature>
<keyword evidence="10" id="KW-1185">Reference proteome</keyword>
<dbReference type="InterPro" id="IPR009057">
    <property type="entry name" value="Homeodomain-like_sf"/>
</dbReference>
<dbReference type="CDD" id="cd00009">
    <property type="entry name" value="AAA"/>
    <property type="match status" value="1"/>
</dbReference>
<dbReference type="RefSeq" id="WP_246196273.1">
    <property type="nucleotide sequence ID" value="NZ_CP042997.1"/>
</dbReference>
<dbReference type="Pfam" id="PF02954">
    <property type="entry name" value="HTH_8"/>
    <property type="match status" value="1"/>
</dbReference>
<keyword evidence="1" id="KW-0547">Nucleotide-binding</keyword>
<feature type="domain" description="Sigma-54 factor interaction" evidence="7">
    <location>
        <begin position="150"/>
        <end position="379"/>
    </location>
</feature>
<dbReference type="Gene3D" id="3.40.50.2300">
    <property type="match status" value="1"/>
</dbReference>
<evidence type="ECO:0000256" key="2">
    <source>
        <dbReference type="ARBA" id="ARBA00022840"/>
    </source>
</evidence>
<dbReference type="Gene3D" id="1.10.8.60">
    <property type="match status" value="1"/>
</dbReference>
<evidence type="ECO:0000256" key="6">
    <source>
        <dbReference type="PROSITE-ProRule" id="PRU00169"/>
    </source>
</evidence>
<feature type="modified residue" description="4-aspartylphosphate" evidence="6">
    <location>
        <position position="60"/>
    </location>
</feature>
<dbReference type="PANTHER" id="PTHR32071:SF100">
    <property type="entry name" value="RESPONSE REGULATOR PROTEIN PILR"/>
    <property type="match status" value="1"/>
</dbReference>
<dbReference type="InterPro" id="IPR025662">
    <property type="entry name" value="Sigma_54_int_dom_ATP-bd_1"/>
</dbReference>
<dbReference type="SMART" id="SM00448">
    <property type="entry name" value="REC"/>
    <property type="match status" value="1"/>
</dbReference>
<keyword evidence="5" id="KW-0804">Transcription</keyword>
<dbReference type="PROSITE" id="PS00676">
    <property type="entry name" value="SIGMA54_INTERACT_2"/>
    <property type="match status" value="1"/>
</dbReference>
<dbReference type="Proteomes" id="UP000324233">
    <property type="component" value="Chromosome"/>
</dbReference>
<dbReference type="PANTHER" id="PTHR32071">
    <property type="entry name" value="TRANSCRIPTIONAL REGULATORY PROTEIN"/>
    <property type="match status" value="1"/>
</dbReference>
<evidence type="ECO:0000256" key="4">
    <source>
        <dbReference type="ARBA" id="ARBA00023125"/>
    </source>
</evidence>
<dbReference type="SUPFAM" id="SSF52172">
    <property type="entry name" value="CheY-like"/>
    <property type="match status" value="1"/>
</dbReference>
<gene>
    <name evidence="9" type="primary">zraR_8</name>
    <name evidence="9" type="ORF">OJF2_67820</name>
</gene>
<protein>
    <submittedName>
        <fullName evidence="9">Transcriptional regulatory protein ZraR</fullName>
    </submittedName>
</protein>
<dbReference type="InterPro" id="IPR001789">
    <property type="entry name" value="Sig_transdc_resp-reg_receiver"/>
</dbReference>
<dbReference type="Pfam" id="PF00158">
    <property type="entry name" value="Sigma54_activat"/>
    <property type="match status" value="1"/>
</dbReference>
<evidence type="ECO:0000256" key="5">
    <source>
        <dbReference type="ARBA" id="ARBA00023163"/>
    </source>
</evidence>
<dbReference type="GO" id="GO:0005524">
    <property type="term" value="F:ATP binding"/>
    <property type="evidence" value="ECO:0007669"/>
    <property type="project" value="UniProtKB-KW"/>
</dbReference>
<dbReference type="SMART" id="SM00382">
    <property type="entry name" value="AAA"/>
    <property type="match status" value="1"/>
</dbReference>
<dbReference type="PROSITE" id="PS50110">
    <property type="entry name" value="RESPONSE_REGULATORY"/>
    <property type="match status" value="1"/>
</dbReference>
<name>A0A5B9WD33_9BACT</name>
<dbReference type="InterPro" id="IPR058031">
    <property type="entry name" value="AAA_lid_NorR"/>
</dbReference>
<dbReference type="KEGG" id="agv:OJF2_67820"/>
<keyword evidence="6" id="KW-0597">Phosphoprotein</keyword>
<evidence type="ECO:0000313" key="10">
    <source>
        <dbReference type="Proteomes" id="UP000324233"/>
    </source>
</evidence>
<dbReference type="GO" id="GO:0043565">
    <property type="term" value="F:sequence-specific DNA binding"/>
    <property type="evidence" value="ECO:0007669"/>
    <property type="project" value="InterPro"/>
</dbReference>
<dbReference type="Pfam" id="PF25601">
    <property type="entry name" value="AAA_lid_14"/>
    <property type="match status" value="1"/>
</dbReference>
<dbReference type="EMBL" id="CP042997">
    <property type="protein sequence ID" value="QEH38184.1"/>
    <property type="molecule type" value="Genomic_DNA"/>
</dbReference>
<reference evidence="9 10" key="1">
    <citation type="submission" date="2019-08" db="EMBL/GenBank/DDBJ databases">
        <title>Deep-cultivation of Planctomycetes and their phenomic and genomic characterization uncovers novel biology.</title>
        <authorList>
            <person name="Wiegand S."/>
            <person name="Jogler M."/>
            <person name="Boedeker C."/>
            <person name="Pinto D."/>
            <person name="Vollmers J."/>
            <person name="Rivas-Marin E."/>
            <person name="Kohn T."/>
            <person name="Peeters S.H."/>
            <person name="Heuer A."/>
            <person name="Rast P."/>
            <person name="Oberbeckmann S."/>
            <person name="Bunk B."/>
            <person name="Jeske O."/>
            <person name="Meyerdierks A."/>
            <person name="Storesund J.E."/>
            <person name="Kallscheuer N."/>
            <person name="Luecker S."/>
            <person name="Lage O.M."/>
            <person name="Pohl T."/>
            <person name="Merkel B.J."/>
            <person name="Hornburger P."/>
            <person name="Mueller R.-W."/>
            <person name="Bruemmer F."/>
            <person name="Labrenz M."/>
            <person name="Spormann A.M."/>
            <person name="Op den Camp H."/>
            <person name="Overmann J."/>
            <person name="Amann R."/>
            <person name="Jetten M.S.M."/>
            <person name="Mascher T."/>
            <person name="Medema M.H."/>
            <person name="Devos D.P."/>
            <person name="Kaster A.-K."/>
            <person name="Ovreas L."/>
            <person name="Rohde M."/>
            <person name="Galperin M.Y."/>
            <person name="Jogler C."/>
        </authorList>
    </citation>
    <scope>NUCLEOTIDE SEQUENCE [LARGE SCALE GENOMIC DNA]</scope>
    <source>
        <strain evidence="9 10">OJF2</strain>
    </source>
</reference>
<keyword evidence="3" id="KW-0805">Transcription regulation</keyword>
<evidence type="ECO:0000313" key="9">
    <source>
        <dbReference type="EMBL" id="QEH38184.1"/>
    </source>
</evidence>
<dbReference type="PROSITE" id="PS00688">
    <property type="entry name" value="SIGMA54_INTERACT_3"/>
    <property type="match status" value="1"/>
</dbReference>
<dbReference type="InterPro" id="IPR002078">
    <property type="entry name" value="Sigma_54_int"/>
</dbReference>
<dbReference type="SUPFAM" id="SSF52540">
    <property type="entry name" value="P-loop containing nucleoside triphosphate hydrolases"/>
    <property type="match status" value="1"/>
</dbReference>
<dbReference type="Pfam" id="PF00072">
    <property type="entry name" value="Response_reg"/>
    <property type="match status" value="1"/>
</dbReference>
<dbReference type="FunFam" id="3.40.50.300:FF:000006">
    <property type="entry name" value="DNA-binding transcriptional regulator NtrC"/>
    <property type="match status" value="1"/>
</dbReference>
<dbReference type="AlphaFoldDB" id="A0A5B9WD33"/>
<dbReference type="InterPro" id="IPR011006">
    <property type="entry name" value="CheY-like_superfamily"/>
</dbReference>
<dbReference type="InterPro" id="IPR025944">
    <property type="entry name" value="Sigma_54_int_dom_CS"/>
</dbReference>